<reference evidence="1" key="1">
    <citation type="journal article" date="2021" name="Proc. Natl. Acad. Sci. U.S.A.">
        <title>A Catalog of Tens of Thousands of Viruses from Human Metagenomes Reveals Hidden Associations with Chronic Diseases.</title>
        <authorList>
            <person name="Tisza M.J."/>
            <person name="Buck C.B."/>
        </authorList>
    </citation>
    <scope>NUCLEOTIDE SEQUENCE</scope>
    <source>
        <strain evidence="1">CtRci5</strain>
    </source>
</reference>
<dbReference type="GO" id="GO:0000428">
    <property type="term" value="C:DNA-directed RNA polymerase complex"/>
    <property type="evidence" value="ECO:0007669"/>
    <property type="project" value="UniProtKB-KW"/>
</dbReference>
<keyword evidence="1" id="KW-0240">DNA-directed RNA polymerase</keyword>
<accession>A0A8S5V6I7</accession>
<proteinExistence type="predicted"/>
<organism evidence="1">
    <name type="scientific">Myoviridae sp. ctRci5</name>
    <dbReference type="NCBI Taxonomy" id="2825105"/>
    <lineage>
        <taxon>Viruses</taxon>
        <taxon>Duplodnaviria</taxon>
        <taxon>Heunggongvirae</taxon>
        <taxon>Uroviricota</taxon>
        <taxon>Caudoviricetes</taxon>
    </lineage>
</organism>
<sequence>MSIEYHMLRWRRWNLLRNGTPQSARCNLGKLAQSTPDDDDVAPLSDVEAEAVNRALASLKARYPDAYQAIMVRYHYGVFNKQAAARRCGCSPASFFSRFLVGRAFLDGAIVR</sequence>
<evidence type="ECO:0000313" key="1">
    <source>
        <dbReference type="EMBL" id="DAG02310.1"/>
    </source>
</evidence>
<dbReference type="EMBL" id="BK016208">
    <property type="protein sequence ID" value="DAG02310.1"/>
    <property type="molecule type" value="Genomic_DNA"/>
</dbReference>
<keyword evidence="1" id="KW-0804">Transcription</keyword>
<protein>
    <submittedName>
        <fullName evidence="1">DNA-directed RNA polymerase subunit alpha</fullName>
    </submittedName>
</protein>
<name>A0A8S5V6I7_9CAUD</name>